<dbReference type="Pfam" id="PF10646">
    <property type="entry name" value="Germane"/>
    <property type="match status" value="2"/>
</dbReference>
<dbReference type="InterPro" id="IPR019606">
    <property type="entry name" value="GerMN"/>
</dbReference>
<comment type="caution">
    <text evidence="3">The sequence shown here is derived from an EMBL/GenBank/DDBJ whole genome shotgun (WGS) entry which is preliminary data.</text>
</comment>
<name>A0A6L5X4B8_9FIRM</name>
<reference evidence="3 4" key="1">
    <citation type="submission" date="2019-08" db="EMBL/GenBank/DDBJ databases">
        <title>In-depth cultivation of the pig gut microbiome towards novel bacterial diversity and tailored functional studies.</title>
        <authorList>
            <person name="Wylensek D."/>
            <person name="Hitch T.C.A."/>
            <person name="Clavel T."/>
        </authorList>
    </citation>
    <scope>NUCLEOTIDE SEQUENCE [LARGE SCALE GENOMIC DNA]</scope>
    <source>
        <strain evidence="3 4">Oil+RF-744-WCA-WT-11</strain>
    </source>
</reference>
<sequence>MTDGWKNMTGRMSENRIRTSGFRRGAAVLLALCMLLACVLSGCSAKAGEDQPEGKKTGNYRIYYMNADGTQLQYEHYKPESQDFEGILKELLTQLLTQFCTSPKEKEITALPDSVKINSTTIGISEIGVDFSSGYLSLSKPQELLLRAALVETLVQLPGVDTVRFTVEGQPLTLNGAEVGAMNKDTFIVPDGDAINSYRTLELPLYFSSQDGRKLVKENRKIYYSSNINTERIVAEQIISGPKDDSLLPVTGSSVIVLAARIKGDTCLIDFSSAVNDLPAADSPVQPETAIYAFVNAICEACADEGVKGVRFTIEGRSDKRFRGQVNLDQTFTPDADIVEQAGSGEEAGVLVDTSRQEASSEAATEG</sequence>
<gene>
    <name evidence="3" type="ORF">FYJ35_04105</name>
</gene>
<keyword evidence="4" id="KW-1185">Reference proteome</keyword>
<feature type="compositionally biased region" description="Polar residues" evidence="1">
    <location>
        <begin position="357"/>
        <end position="367"/>
    </location>
</feature>
<evidence type="ECO:0000259" key="2">
    <source>
        <dbReference type="SMART" id="SM00909"/>
    </source>
</evidence>
<evidence type="ECO:0000313" key="3">
    <source>
        <dbReference type="EMBL" id="MSS14233.1"/>
    </source>
</evidence>
<accession>A0A6L5X4B8</accession>
<dbReference type="AlphaFoldDB" id="A0A6L5X4B8"/>
<dbReference type="SMART" id="SM00909">
    <property type="entry name" value="Germane"/>
    <property type="match status" value="2"/>
</dbReference>
<dbReference type="RefSeq" id="WP_154523604.1">
    <property type="nucleotide sequence ID" value="NZ_VULZ01000003.1"/>
</dbReference>
<evidence type="ECO:0000313" key="4">
    <source>
        <dbReference type="Proteomes" id="UP000481852"/>
    </source>
</evidence>
<protein>
    <submittedName>
        <fullName evidence="3">GerMN domain-containing protein</fullName>
    </submittedName>
</protein>
<organism evidence="3 4">
    <name type="scientific">Porcincola intestinalis</name>
    <dbReference type="NCBI Taxonomy" id="2606632"/>
    <lineage>
        <taxon>Bacteria</taxon>
        <taxon>Bacillati</taxon>
        <taxon>Bacillota</taxon>
        <taxon>Clostridia</taxon>
        <taxon>Lachnospirales</taxon>
        <taxon>Lachnospiraceae</taxon>
        <taxon>Porcincola</taxon>
    </lineage>
</organism>
<dbReference type="Proteomes" id="UP000481852">
    <property type="component" value="Unassembled WGS sequence"/>
</dbReference>
<evidence type="ECO:0000256" key="1">
    <source>
        <dbReference type="SAM" id="MobiDB-lite"/>
    </source>
</evidence>
<feature type="domain" description="GerMN" evidence="2">
    <location>
        <begin position="92"/>
        <end position="176"/>
    </location>
</feature>
<proteinExistence type="predicted"/>
<feature type="region of interest" description="Disordered" evidence="1">
    <location>
        <begin position="343"/>
        <end position="367"/>
    </location>
</feature>
<dbReference type="EMBL" id="VULZ01000003">
    <property type="protein sequence ID" value="MSS14233.1"/>
    <property type="molecule type" value="Genomic_DNA"/>
</dbReference>
<feature type="domain" description="GerMN" evidence="2">
    <location>
        <begin position="231"/>
        <end position="323"/>
    </location>
</feature>